<evidence type="ECO:0000313" key="6">
    <source>
        <dbReference type="EMBL" id="BCZ43971.1"/>
    </source>
</evidence>
<evidence type="ECO:0000256" key="4">
    <source>
        <dbReference type="ARBA" id="ARBA00023014"/>
    </source>
</evidence>
<dbReference type="PIRSF" id="PIRSF004869">
    <property type="entry name" value="PflX_prd"/>
    <property type="match status" value="1"/>
</dbReference>
<keyword evidence="1" id="KW-0949">S-adenosyl-L-methionine</keyword>
<evidence type="ECO:0000256" key="1">
    <source>
        <dbReference type="ARBA" id="ARBA00022691"/>
    </source>
</evidence>
<dbReference type="InterPro" id="IPR040085">
    <property type="entry name" value="MJ0674-like"/>
</dbReference>
<reference evidence="7" key="1">
    <citation type="submission" date="2021-07" db="EMBL/GenBank/DDBJ databases">
        <title>Complete genome sequencing of a Clostridium isolate.</title>
        <authorList>
            <person name="Ueki A."/>
            <person name="Tonouchi A."/>
        </authorList>
    </citation>
    <scope>NUCLEOTIDE SEQUENCE [LARGE SCALE GENOMIC DNA]</scope>
    <source>
        <strain evidence="7">C5S11</strain>
    </source>
</reference>
<evidence type="ECO:0000313" key="7">
    <source>
        <dbReference type="Proteomes" id="UP000824633"/>
    </source>
</evidence>
<evidence type="ECO:0000256" key="3">
    <source>
        <dbReference type="ARBA" id="ARBA00023004"/>
    </source>
</evidence>
<organism evidence="6 7">
    <name type="scientific">Clostridium gelidum</name>
    <dbReference type="NCBI Taxonomy" id="704125"/>
    <lineage>
        <taxon>Bacteria</taxon>
        <taxon>Bacillati</taxon>
        <taxon>Bacillota</taxon>
        <taxon>Clostridia</taxon>
        <taxon>Eubacteriales</taxon>
        <taxon>Clostridiaceae</taxon>
        <taxon>Clostridium</taxon>
    </lineage>
</organism>
<name>A0ABM7T4M2_9CLOT</name>
<accession>A0ABM7T4M2</accession>
<dbReference type="InterPro" id="IPR007197">
    <property type="entry name" value="rSAM"/>
</dbReference>
<keyword evidence="3" id="KW-0408">Iron</keyword>
<dbReference type="EMBL" id="AP024849">
    <property type="protein sequence ID" value="BCZ43971.1"/>
    <property type="molecule type" value="Genomic_DNA"/>
</dbReference>
<sequence length="325" mass="36669">MNYLDMLDECTLCHRNCKVNRNDNQIGFCKASNKVKIARAALHFGEEPPISQSNGSGTVFFSHCNFKCVFCQNHDISQGIEKNISSAPSNINIQISTTETSISGMEVSIERLSEIFLELQEKGANNINLVTPTHYVPQIIEALKIAKKNKLTIPILYNTNSYDSIETIKSLNGYIDVYLPDFKYFNDKYAIKYSSANDYASNTIKVIDEMISQVGEPKFDSKGNILKGVIVRHLMLPGLLFDSKKVIDLIYNRYGDKIYISLMNQYVPMFKACDYPEINKPLNPKHYDSLINYAVELGVTNGFIQDEGTNNSDFIPSFNLEGVSK</sequence>
<dbReference type="PANTHER" id="PTHR43075">
    <property type="entry name" value="FORMATE LYASE ACTIVATING ENZYME, PUTATIVE (AFU_ORTHOLOGUE AFUA_2G15630)-RELATED"/>
    <property type="match status" value="1"/>
</dbReference>
<dbReference type="PANTHER" id="PTHR43075:SF1">
    <property type="entry name" value="FORMATE LYASE ACTIVATING ENZYME, PUTATIVE (AFU_ORTHOLOGUE AFUA_2G15630)-RELATED"/>
    <property type="match status" value="1"/>
</dbReference>
<evidence type="ECO:0000259" key="5">
    <source>
        <dbReference type="Pfam" id="PF04055"/>
    </source>
</evidence>
<proteinExistence type="predicted"/>
<gene>
    <name evidence="6" type="ORF">psyc5s11_00380</name>
</gene>
<feature type="domain" description="Radical SAM core" evidence="5">
    <location>
        <begin position="60"/>
        <end position="208"/>
    </location>
</feature>
<dbReference type="SFLD" id="SFLDG01099">
    <property type="entry name" value="Uncharacterised_Radical_SAM_Su"/>
    <property type="match status" value="1"/>
</dbReference>
<dbReference type="Proteomes" id="UP000824633">
    <property type="component" value="Chromosome"/>
</dbReference>
<dbReference type="InterPro" id="IPR013785">
    <property type="entry name" value="Aldolase_TIM"/>
</dbReference>
<keyword evidence="2" id="KW-0479">Metal-binding</keyword>
<keyword evidence="4" id="KW-0411">Iron-sulfur</keyword>
<dbReference type="Gene3D" id="3.20.20.70">
    <property type="entry name" value="Aldolase class I"/>
    <property type="match status" value="1"/>
</dbReference>
<protein>
    <submittedName>
        <fullName evidence="6">Radical SAM protein</fullName>
    </submittedName>
</protein>
<dbReference type="Pfam" id="PF04055">
    <property type="entry name" value="Radical_SAM"/>
    <property type="match status" value="1"/>
</dbReference>
<keyword evidence="7" id="KW-1185">Reference proteome</keyword>
<dbReference type="RefSeq" id="WP_224035690.1">
    <property type="nucleotide sequence ID" value="NZ_AP024849.1"/>
</dbReference>
<dbReference type="InterPro" id="IPR016431">
    <property type="entry name" value="Pyrv-formate_lyase-activ_prd"/>
</dbReference>
<dbReference type="SFLD" id="SFLDS00029">
    <property type="entry name" value="Radical_SAM"/>
    <property type="match status" value="1"/>
</dbReference>
<evidence type="ECO:0000256" key="2">
    <source>
        <dbReference type="ARBA" id="ARBA00022723"/>
    </source>
</evidence>